<comment type="caution">
    <text evidence="1">The sequence shown here is derived from an EMBL/GenBank/DDBJ whole genome shotgun (WGS) entry which is preliminary data.</text>
</comment>
<protein>
    <submittedName>
        <fullName evidence="1">Uncharacterized protein</fullName>
    </submittedName>
</protein>
<accession>A0A0F9Y1G1</accession>
<proteinExistence type="predicted"/>
<reference evidence="1" key="1">
    <citation type="journal article" date="2015" name="Nature">
        <title>Complex archaea that bridge the gap between prokaryotes and eukaryotes.</title>
        <authorList>
            <person name="Spang A."/>
            <person name="Saw J.H."/>
            <person name="Jorgensen S.L."/>
            <person name="Zaremba-Niedzwiedzka K."/>
            <person name="Martijn J."/>
            <person name="Lind A.E."/>
            <person name="van Eijk R."/>
            <person name="Schleper C."/>
            <person name="Guy L."/>
            <person name="Ettema T.J."/>
        </authorList>
    </citation>
    <scope>NUCLEOTIDE SEQUENCE</scope>
</reference>
<name>A0A0F9Y1G1_9ZZZZ</name>
<dbReference type="AlphaFoldDB" id="A0A0F9Y1G1"/>
<sequence length="46" mass="5226">MVTEGYYQTFCKECKGTGQTPHYPFTPPKRKLIPGPNHVMGPLFDL</sequence>
<organism evidence="1">
    <name type="scientific">marine sediment metagenome</name>
    <dbReference type="NCBI Taxonomy" id="412755"/>
    <lineage>
        <taxon>unclassified sequences</taxon>
        <taxon>metagenomes</taxon>
        <taxon>ecological metagenomes</taxon>
    </lineage>
</organism>
<evidence type="ECO:0000313" key="1">
    <source>
        <dbReference type="EMBL" id="KKN98523.1"/>
    </source>
</evidence>
<gene>
    <name evidence="1" type="ORF">LCGC14_0146340</name>
</gene>
<dbReference type="EMBL" id="LAZR01000051">
    <property type="protein sequence ID" value="KKN98523.1"/>
    <property type="molecule type" value="Genomic_DNA"/>
</dbReference>